<accession>A0A1H6BT88</accession>
<reference evidence="3" key="1">
    <citation type="submission" date="2016-10" db="EMBL/GenBank/DDBJ databases">
        <authorList>
            <person name="Varghese N."/>
            <person name="Submissions S."/>
        </authorList>
    </citation>
    <scope>NUCLEOTIDE SEQUENCE [LARGE SCALE GENOMIC DNA]</scope>
    <source>
        <strain evidence="3">CGMCC 1.7062</strain>
    </source>
</reference>
<dbReference type="PIRSF" id="PIRSF016482">
    <property type="entry name" value="PilO"/>
    <property type="match status" value="1"/>
</dbReference>
<dbReference type="Gene3D" id="3.30.70.60">
    <property type="match status" value="1"/>
</dbReference>
<dbReference type="RefSeq" id="WP_103881985.1">
    <property type="nucleotide sequence ID" value="NZ_FNVG01000025.1"/>
</dbReference>
<feature type="transmembrane region" description="Helical" evidence="1">
    <location>
        <begin position="16"/>
        <end position="37"/>
    </location>
</feature>
<gene>
    <name evidence="2" type="ORF">SAMN04488244_12552</name>
</gene>
<dbReference type="OrthoDB" id="9802133at2"/>
<dbReference type="Pfam" id="PF04350">
    <property type="entry name" value="PilO"/>
    <property type="match status" value="1"/>
</dbReference>
<keyword evidence="3" id="KW-1185">Reference proteome</keyword>
<dbReference type="PANTHER" id="PTHR39555:SF1">
    <property type="entry name" value="TYPE IV PILUS INNER MEMBRANE COMPONENT PILO"/>
    <property type="match status" value="1"/>
</dbReference>
<keyword evidence="1" id="KW-0472">Membrane</keyword>
<protein>
    <submittedName>
        <fullName evidence="2">Type IV pilus assembly protein PilO</fullName>
    </submittedName>
</protein>
<dbReference type="PANTHER" id="PTHR39555">
    <property type="entry name" value="FIMBRIAL ASSEMBLY PROTEIN PILO-LIKE PROTEIN-RELATED"/>
    <property type="match status" value="1"/>
</dbReference>
<name>A0A1H6BT88_9VIBR</name>
<sequence length="200" mass="22588">MAFADLELDEMMSWPLGAQLIVATVLMLGALGAGLWLTGKPAWEDLQFYQQQEGQLKQELRIVAKQAALLPQMQQQYSDLSSHYQHLIEQLPAQKELASLLAAVNEQGLNNALTFTRIDWGKKQSQQFLYRLPLDIELTGSYNDIGRYTQAIAHLPRIVLIDNAEWQRVSQESSILHFRVMASTFQFKPGEVKEGGDGKN</sequence>
<evidence type="ECO:0000313" key="2">
    <source>
        <dbReference type="EMBL" id="SEG63860.1"/>
    </source>
</evidence>
<evidence type="ECO:0000313" key="3">
    <source>
        <dbReference type="Proteomes" id="UP000236721"/>
    </source>
</evidence>
<keyword evidence="1" id="KW-1133">Transmembrane helix</keyword>
<proteinExistence type="predicted"/>
<dbReference type="AlphaFoldDB" id="A0A1H6BT88"/>
<dbReference type="GO" id="GO:0043107">
    <property type="term" value="P:type IV pilus-dependent motility"/>
    <property type="evidence" value="ECO:0007669"/>
    <property type="project" value="InterPro"/>
</dbReference>
<evidence type="ECO:0000256" key="1">
    <source>
        <dbReference type="SAM" id="Phobius"/>
    </source>
</evidence>
<dbReference type="InterPro" id="IPR014717">
    <property type="entry name" value="Transl_elong_EF1B/ribsomal_bS6"/>
</dbReference>
<dbReference type="Proteomes" id="UP000236721">
    <property type="component" value="Unassembled WGS sequence"/>
</dbReference>
<keyword evidence="1" id="KW-0812">Transmembrane</keyword>
<dbReference type="GO" id="GO:0043683">
    <property type="term" value="P:type IV pilus assembly"/>
    <property type="evidence" value="ECO:0007669"/>
    <property type="project" value="InterPro"/>
</dbReference>
<organism evidence="2 3">
    <name type="scientific">Vibrio hangzhouensis</name>
    <dbReference type="NCBI Taxonomy" id="462991"/>
    <lineage>
        <taxon>Bacteria</taxon>
        <taxon>Pseudomonadati</taxon>
        <taxon>Pseudomonadota</taxon>
        <taxon>Gammaproteobacteria</taxon>
        <taxon>Vibrionales</taxon>
        <taxon>Vibrionaceae</taxon>
        <taxon>Vibrio</taxon>
    </lineage>
</organism>
<dbReference type="InterPro" id="IPR007445">
    <property type="entry name" value="PilO"/>
</dbReference>
<dbReference type="EMBL" id="FNVG01000025">
    <property type="protein sequence ID" value="SEG63860.1"/>
    <property type="molecule type" value="Genomic_DNA"/>
</dbReference>